<comment type="caution">
    <text evidence="1">The sequence shown here is derived from an EMBL/GenBank/DDBJ whole genome shotgun (WGS) entry which is preliminary data.</text>
</comment>
<reference evidence="1 2" key="1">
    <citation type="journal article" date="2019" name="Commun. Biol.">
        <title>The bagworm genome reveals a unique fibroin gene that provides high tensile strength.</title>
        <authorList>
            <person name="Kono N."/>
            <person name="Nakamura H."/>
            <person name="Ohtoshi R."/>
            <person name="Tomita M."/>
            <person name="Numata K."/>
            <person name="Arakawa K."/>
        </authorList>
    </citation>
    <scope>NUCLEOTIDE SEQUENCE [LARGE SCALE GENOMIC DNA]</scope>
</reference>
<dbReference type="Proteomes" id="UP000299102">
    <property type="component" value="Unassembled WGS sequence"/>
</dbReference>
<dbReference type="EMBL" id="BGZK01001203">
    <property type="protein sequence ID" value="GBP74316.1"/>
    <property type="molecule type" value="Genomic_DNA"/>
</dbReference>
<evidence type="ECO:0000313" key="2">
    <source>
        <dbReference type="Proteomes" id="UP000299102"/>
    </source>
</evidence>
<name>A0A4C1YDY4_EUMVA</name>
<proteinExistence type="predicted"/>
<evidence type="ECO:0000313" key="1">
    <source>
        <dbReference type="EMBL" id="GBP74316.1"/>
    </source>
</evidence>
<dbReference type="AlphaFoldDB" id="A0A4C1YDY4"/>
<organism evidence="1 2">
    <name type="scientific">Eumeta variegata</name>
    <name type="common">Bagworm moth</name>
    <name type="synonym">Eumeta japonica</name>
    <dbReference type="NCBI Taxonomy" id="151549"/>
    <lineage>
        <taxon>Eukaryota</taxon>
        <taxon>Metazoa</taxon>
        <taxon>Ecdysozoa</taxon>
        <taxon>Arthropoda</taxon>
        <taxon>Hexapoda</taxon>
        <taxon>Insecta</taxon>
        <taxon>Pterygota</taxon>
        <taxon>Neoptera</taxon>
        <taxon>Endopterygota</taxon>
        <taxon>Lepidoptera</taxon>
        <taxon>Glossata</taxon>
        <taxon>Ditrysia</taxon>
        <taxon>Tineoidea</taxon>
        <taxon>Psychidae</taxon>
        <taxon>Oiketicinae</taxon>
        <taxon>Eumeta</taxon>
    </lineage>
</organism>
<gene>
    <name evidence="1" type="ORF">EVAR_40146_1</name>
</gene>
<protein>
    <submittedName>
        <fullName evidence="1">Uncharacterized protein</fullName>
    </submittedName>
</protein>
<accession>A0A4C1YDY4</accession>
<keyword evidence="2" id="KW-1185">Reference proteome</keyword>
<sequence length="106" mass="12138">MRPRNAKTATRAVATPVIAKRIALFMTRRGDWPEGLARRLNDANVLIALKVRMCCLSHIYSIVGGVDSRSFIKEVYLQHVLTCTMHPPCRCANLARYIRRYRIPII</sequence>